<dbReference type="PANTHER" id="PTHR39185">
    <property type="entry name" value="SWARMING MOTILITY PROTEIN SWRD"/>
    <property type="match status" value="1"/>
</dbReference>
<protein>
    <recommendedName>
        <fullName evidence="3">Flagellar protein FlbD</fullName>
    </recommendedName>
</protein>
<name>A0A1Y0IPE5_9BACL</name>
<gene>
    <name evidence="1" type="ORF">CBW65_16980</name>
</gene>
<dbReference type="Pfam" id="PF06289">
    <property type="entry name" value="FlbD"/>
    <property type="match status" value="1"/>
</dbReference>
<reference evidence="2" key="1">
    <citation type="submission" date="2017-05" db="EMBL/GenBank/DDBJ databases">
        <authorList>
            <person name="Sung H."/>
        </authorList>
    </citation>
    <scope>NUCLEOTIDE SEQUENCE [LARGE SCALE GENOMIC DNA]</scope>
    <source>
        <strain evidence="2">AR23208</strain>
    </source>
</reference>
<evidence type="ECO:0000313" key="1">
    <source>
        <dbReference type="EMBL" id="ARU62462.1"/>
    </source>
</evidence>
<accession>A0A1Y0IPE5</accession>
<evidence type="ECO:0008006" key="3">
    <source>
        <dbReference type="Google" id="ProtNLM"/>
    </source>
</evidence>
<dbReference type="KEGG" id="tum:CBW65_16980"/>
<dbReference type="OrthoDB" id="9799862at2"/>
<dbReference type="Proteomes" id="UP000195437">
    <property type="component" value="Chromosome"/>
</dbReference>
<dbReference type="RefSeq" id="WP_087457821.1">
    <property type="nucleotide sequence ID" value="NZ_CP021434.1"/>
</dbReference>
<evidence type="ECO:0000313" key="2">
    <source>
        <dbReference type="Proteomes" id="UP000195437"/>
    </source>
</evidence>
<sequence length="76" mass="8362">MIRVTRFNRSTVYLNATLIEAVEATPDTVISLITGKKFVVAESVSEVLDMIQTFYRNVGLVAVQARQLNAEGTDVS</sequence>
<dbReference type="AlphaFoldDB" id="A0A1Y0IPE5"/>
<dbReference type="InterPro" id="IPR009384">
    <property type="entry name" value="SwrD-like"/>
</dbReference>
<keyword evidence="2" id="KW-1185">Reference proteome</keyword>
<organism evidence="1 2">
    <name type="scientific">Tumebacillus avium</name>
    <dbReference type="NCBI Taxonomy" id="1903704"/>
    <lineage>
        <taxon>Bacteria</taxon>
        <taxon>Bacillati</taxon>
        <taxon>Bacillota</taxon>
        <taxon>Bacilli</taxon>
        <taxon>Bacillales</taxon>
        <taxon>Alicyclobacillaceae</taxon>
        <taxon>Tumebacillus</taxon>
    </lineage>
</organism>
<dbReference type="PANTHER" id="PTHR39185:SF1">
    <property type="entry name" value="SWARMING MOTILITY PROTEIN SWRD"/>
    <property type="match status" value="1"/>
</dbReference>
<proteinExistence type="predicted"/>
<dbReference type="EMBL" id="CP021434">
    <property type="protein sequence ID" value="ARU62462.1"/>
    <property type="molecule type" value="Genomic_DNA"/>
</dbReference>